<dbReference type="EMBL" id="LCCE01000022">
    <property type="protein sequence ID" value="KKS26635.1"/>
    <property type="molecule type" value="Genomic_DNA"/>
</dbReference>
<name>A0A0G0XP83_9BACT</name>
<sequence length="141" mass="14436">MPIHAISFIITANKEDSTAGVGDGVKLGDGVGVVEGNGEGEDKIVGIGVIVGEKEGRGEGFSVGLKIIVGVGDNNGDNGDDTNLIGVGDGVFIGDTLVTLDVLGDDTNSVTNFFVSLEDSLFVAVKTAFMYENPYPKADSP</sequence>
<proteinExistence type="predicted"/>
<comment type="caution">
    <text evidence="1">The sequence shown here is derived from an EMBL/GenBank/DDBJ whole genome shotgun (WGS) entry which is preliminary data.</text>
</comment>
<dbReference type="AlphaFoldDB" id="A0A0G0XP83"/>
<accession>A0A0G0XP83</accession>
<organism evidence="1 2">
    <name type="scientific">Candidatus Yanofskybacteria bacterium GW2011_GWC2_41_9</name>
    <dbReference type="NCBI Taxonomy" id="1619029"/>
    <lineage>
        <taxon>Bacteria</taxon>
        <taxon>Candidatus Yanofskyibacteriota</taxon>
    </lineage>
</organism>
<dbReference type="Proteomes" id="UP000033859">
    <property type="component" value="Unassembled WGS sequence"/>
</dbReference>
<gene>
    <name evidence="1" type="ORF">UU84_C0022G0012</name>
</gene>
<protein>
    <submittedName>
        <fullName evidence="1">Uncharacterized protein</fullName>
    </submittedName>
</protein>
<evidence type="ECO:0000313" key="1">
    <source>
        <dbReference type="EMBL" id="KKS26635.1"/>
    </source>
</evidence>
<reference evidence="1 2" key="1">
    <citation type="journal article" date="2015" name="Nature">
        <title>rRNA introns, odd ribosomes, and small enigmatic genomes across a large radiation of phyla.</title>
        <authorList>
            <person name="Brown C.T."/>
            <person name="Hug L.A."/>
            <person name="Thomas B.C."/>
            <person name="Sharon I."/>
            <person name="Castelle C.J."/>
            <person name="Singh A."/>
            <person name="Wilkins M.J."/>
            <person name="Williams K.H."/>
            <person name="Banfield J.F."/>
        </authorList>
    </citation>
    <scope>NUCLEOTIDE SEQUENCE [LARGE SCALE GENOMIC DNA]</scope>
</reference>
<evidence type="ECO:0000313" key="2">
    <source>
        <dbReference type="Proteomes" id="UP000033859"/>
    </source>
</evidence>